<accession>A0AA90USK5</accession>
<protein>
    <recommendedName>
        <fullName evidence="1">site-specific DNA-methyltransferase (adenine-specific)</fullName>
        <ecNumber evidence="1">2.1.1.72</ecNumber>
    </recommendedName>
</protein>
<proteinExistence type="predicted"/>
<keyword evidence="2" id="KW-0489">Methyltransferase</keyword>
<keyword evidence="3" id="KW-0808">Transferase</keyword>
<feature type="domain" description="TaqI-like C-terminal specificity" evidence="5">
    <location>
        <begin position="73"/>
        <end position="169"/>
    </location>
</feature>
<dbReference type="InterPro" id="IPR050953">
    <property type="entry name" value="N4_N6_ade-DNA_methylase"/>
</dbReference>
<dbReference type="PANTHER" id="PTHR33841:SF1">
    <property type="entry name" value="DNA METHYLTRANSFERASE A"/>
    <property type="match status" value="1"/>
</dbReference>
<evidence type="ECO:0000256" key="4">
    <source>
        <dbReference type="ARBA" id="ARBA00047942"/>
    </source>
</evidence>
<comment type="catalytic activity">
    <reaction evidence="4">
        <text>a 2'-deoxyadenosine in DNA + S-adenosyl-L-methionine = an N(6)-methyl-2'-deoxyadenosine in DNA + S-adenosyl-L-homocysteine + H(+)</text>
        <dbReference type="Rhea" id="RHEA:15197"/>
        <dbReference type="Rhea" id="RHEA-COMP:12418"/>
        <dbReference type="Rhea" id="RHEA-COMP:12419"/>
        <dbReference type="ChEBI" id="CHEBI:15378"/>
        <dbReference type="ChEBI" id="CHEBI:57856"/>
        <dbReference type="ChEBI" id="CHEBI:59789"/>
        <dbReference type="ChEBI" id="CHEBI:90615"/>
        <dbReference type="ChEBI" id="CHEBI:90616"/>
        <dbReference type="EC" id="2.1.1.72"/>
    </reaction>
</comment>
<reference evidence="7" key="1">
    <citation type="submission" date="2019-09" db="EMBL/GenBank/DDBJ databases">
        <title>Distinct polysaccharide growth profiles of human intestinal Prevotella copri isolates.</title>
        <authorList>
            <person name="Fehlner-Peach H."/>
            <person name="Magnabosco C."/>
            <person name="Raghavan V."/>
            <person name="Scher J.U."/>
            <person name="Tett A."/>
            <person name="Cox L.M."/>
            <person name="Gottsegen C."/>
            <person name="Watters A."/>
            <person name="Wiltshire- Gordon J.D."/>
            <person name="Segata N."/>
            <person name="Bonneau R."/>
            <person name="Littman D.R."/>
        </authorList>
    </citation>
    <scope>NUCLEOTIDE SEQUENCE [LARGE SCALE GENOMIC DNA]</scope>
    <source>
        <strain evidence="7">BU41712</strain>
    </source>
</reference>
<dbReference type="PANTHER" id="PTHR33841">
    <property type="entry name" value="DNA METHYLTRANSFERASE YEEA-RELATED"/>
    <property type="match status" value="1"/>
</dbReference>
<evidence type="ECO:0000313" key="7">
    <source>
        <dbReference type="Proteomes" id="UP000423156"/>
    </source>
</evidence>
<evidence type="ECO:0000313" key="6">
    <source>
        <dbReference type="EMBL" id="MQN78624.1"/>
    </source>
</evidence>
<dbReference type="GO" id="GO:0032259">
    <property type="term" value="P:methylation"/>
    <property type="evidence" value="ECO:0007669"/>
    <property type="project" value="UniProtKB-KW"/>
</dbReference>
<name>A0AA90USK5_9BACT</name>
<gene>
    <name evidence="6" type="ORF">F7D71_12325</name>
</gene>
<dbReference type="InterPro" id="IPR025931">
    <property type="entry name" value="TaqI_C"/>
</dbReference>
<evidence type="ECO:0000256" key="1">
    <source>
        <dbReference type="ARBA" id="ARBA00011900"/>
    </source>
</evidence>
<dbReference type="RefSeq" id="WP_153093360.1">
    <property type="nucleotide sequence ID" value="NZ_VZBX01000100.1"/>
</dbReference>
<dbReference type="EC" id="2.1.1.72" evidence="1"/>
<dbReference type="GO" id="GO:0009007">
    <property type="term" value="F:site-specific DNA-methyltransferase (adenine-specific) activity"/>
    <property type="evidence" value="ECO:0007669"/>
    <property type="project" value="UniProtKB-EC"/>
</dbReference>
<organism evidence="6 7">
    <name type="scientific">Segatella copri</name>
    <dbReference type="NCBI Taxonomy" id="165179"/>
    <lineage>
        <taxon>Bacteria</taxon>
        <taxon>Pseudomonadati</taxon>
        <taxon>Bacteroidota</taxon>
        <taxon>Bacteroidia</taxon>
        <taxon>Bacteroidales</taxon>
        <taxon>Prevotellaceae</taxon>
        <taxon>Segatella</taxon>
    </lineage>
</organism>
<evidence type="ECO:0000256" key="3">
    <source>
        <dbReference type="ARBA" id="ARBA00022679"/>
    </source>
</evidence>
<dbReference type="Pfam" id="PF12950">
    <property type="entry name" value="TaqI_C"/>
    <property type="match status" value="1"/>
</dbReference>
<comment type="caution">
    <text evidence="6">The sequence shown here is derived from an EMBL/GenBank/DDBJ whole genome shotgun (WGS) entry which is preliminary data.</text>
</comment>
<evidence type="ECO:0000256" key="2">
    <source>
        <dbReference type="ARBA" id="ARBA00022603"/>
    </source>
</evidence>
<dbReference type="EMBL" id="VZBZ01000149">
    <property type="protein sequence ID" value="MQN78624.1"/>
    <property type="molecule type" value="Genomic_DNA"/>
</dbReference>
<sequence length="240" mass="28138">MLLYNQFFFVLLQLYGSLDTQRYVVLPYERNSGNMTLIKENDLSEKYPMTYSYLKKCETILRRREKGRFDIDNEWFQLSRKQGLAYATSPKLIAPDISMGGNFSFDEQGVFYQTATLYGYVKKDDVLVSYKVLMAVLNSRLCWWFMQNTGTVMSGGFYRYKPAYIKTFPMPSDMVLSKSSLEIENLVKAIEQEKENDTSALENQIDFLVYHLYGLTYDEVLIVDPETPISREEYEAYKEE</sequence>
<dbReference type="AlphaFoldDB" id="A0AA90USK5"/>
<evidence type="ECO:0000259" key="5">
    <source>
        <dbReference type="Pfam" id="PF12950"/>
    </source>
</evidence>
<dbReference type="Proteomes" id="UP000423156">
    <property type="component" value="Unassembled WGS sequence"/>
</dbReference>